<sequence>MLMLPPPCSAYSMVVAQQCASALFHIAVGGFTALRGYAISHRSVSLAALILAFSLVPAAIDYEIFTLLAVESPEPVDCTVTMNVSAEVYRIISILGEVSNIFPEILVLAATWRRTLRFTSTEQVEVPLTTTLLRDGQ</sequence>
<dbReference type="AlphaFoldDB" id="A0A165N889"/>
<accession>A0A165N889</accession>
<feature type="transmembrane region" description="Helical" evidence="1">
    <location>
        <begin position="46"/>
        <end position="68"/>
    </location>
</feature>
<evidence type="ECO:0000256" key="1">
    <source>
        <dbReference type="SAM" id="Phobius"/>
    </source>
</evidence>
<proteinExistence type="predicted"/>
<dbReference type="EMBL" id="KV429086">
    <property type="protein sequence ID" value="KZT66645.1"/>
    <property type="molecule type" value="Genomic_DNA"/>
</dbReference>
<keyword evidence="1" id="KW-0812">Transmembrane</keyword>
<protein>
    <submittedName>
        <fullName evidence="2">Uncharacterized protein</fullName>
    </submittedName>
</protein>
<dbReference type="Proteomes" id="UP000076727">
    <property type="component" value="Unassembled WGS sequence"/>
</dbReference>
<gene>
    <name evidence="2" type="ORF">DAEQUDRAFT_445907</name>
</gene>
<keyword evidence="3" id="KW-1185">Reference proteome</keyword>
<dbReference type="OrthoDB" id="2804213at2759"/>
<reference evidence="2 3" key="1">
    <citation type="journal article" date="2016" name="Mol. Biol. Evol.">
        <title>Comparative Genomics of Early-Diverging Mushroom-Forming Fungi Provides Insights into the Origins of Lignocellulose Decay Capabilities.</title>
        <authorList>
            <person name="Nagy L.G."/>
            <person name="Riley R."/>
            <person name="Tritt A."/>
            <person name="Adam C."/>
            <person name="Daum C."/>
            <person name="Floudas D."/>
            <person name="Sun H."/>
            <person name="Yadav J.S."/>
            <person name="Pangilinan J."/>
            <person name="Larsson K.H."/>
            <person name="Matsuura K."/>
            <person name="Barry K."/>
            <person name="Labutti K."/>
            <person name="Kuo R."/>
            <person name="Ohm R.A."/>
            <person name="Bhattacharya S.S."/>
            <person name="Shirouzu T."/>
            <person name="Yoshinaga Y."/>
            <person name="Martin F.M."/>
            <person name="Grigoriev I.V."/>
            <person name="Hibbett D.S."/>
        </authorList>
    </citation>
    <scope>NUCLEOTIDE SEQUENCE [LARGE SCALE GENOMIC DNA]</scope>
    <source>
        <strain evidence="2 3">L-15889</strain>
    </source>
</reference>
<keyword evidence="1" id="KW-1133">Transmembrane helix</keyword>
<evidence type="ECO:0000313" key="3">
    <source>
        <dbReference type="Proteomes" id="UP000076727"/>
    </source>
</evidence>
<keyword evidence="1" id="KW-0472">Membrane</keyword>
<organism evidence="2 3">
    <name type="scientific">Daedalea quercina L-15889</name>
    <dbReference type="NCBI Taxonomy" id="1314783"/>
    <lineage>
        <taxon>Eukaryota</taxon>
        <taxon>Fungi</taxon>
        <taxon>Dikarya</taxon>
        <taxon>Basidiomycota</taxon>
        <taxon>Agaricomycotina</taxon>
        <taxon>Agaricomycetes</taxon>
        <taxon>Polyporales</taxon>
        <taxon>Fomitopsis</taxon>
    </lineage>
</organism>
<feature type="transmembrane region" description="Helical" evidence="1">
    <location>
        <begin position="12"/>
        <end position="34"/>
    </location>
</feature>
<feature type="transmembrane region" description="Helical" evidence="1">
    <location>
        <begin position="88"/>
        <end position="110"/>
    </location>
</feature>
<name>A0A165N889_9APHY</name>
<evidence type="ECO:0000313" key="2">
    <source>
        <dbReference type="EMBL" id="KZT66645.1"/>
    </source>
</evidence>